<organism evidence="2 3">
    <name type="scientific">Arabis nemorensis</name>
    <dbReference type="NCBI Taxonomy" id="586526"/>
    <lineage>
        <taxon>Eukaryota</taxon>
        <taxon>Viridiplantae</taxon>
        <taxon>Streptophyta</taxon>
        <taxon>Embryophyta</taxon>
        <taxon>Tracheophyta</taxon>
        <taxon>Spermatophyta</taxon>
        <taxon>Magnoliopsida</taxon>
        <taxon>eudicotyledons</taxon>
        <taxon>Gunneridae</taxon>
        <taxon>Pentapetalae</taxon>
        <taxon>rosids</taxon>
        <taxon>malvids</taxon>
        <taxon>Brassicales</taxon>
        <taxon>Brassicaceae</taxon>
        <taxon>Arabideae</taxon>
        <taxon>Arabis</taxon>
    </lineage>
</organism>
<feature type="region of interest" description="Disordered" evidence="1">
    <location>
        <begin position="1"/>
        <end position="45"/>
    </location>
</feature>
<evidence type="ECO:0000256" key="1">
    <source>
        <dbReference type="SAM" id="MobiDB-lite"/>
    </source>
</evidence>
<accession>A0A565AY27</accession>
<evidence type="ECO:0000313" key="2">
    <source>
        <dbReference type="EMBL" id="VVA94316.1"/>
    </source>
</evidence>
<dbReference type="AlphaFoldDB" id="A0A565AY27"/>
<comment type="caution">
    <text evidence="2">The sequence shown here is derived from an EMBL/GenBank/DDBJ whole genome shotgun (WGS) entry which is preliminary data.</text>
</comment>
<proteinExistence type="predicted"/>
<keyword evidence="3" id="KW-1185">Reference proteome</keyword>
<reference evidence="2" key="1">
    <citation type="submission" date="2019-07" db="EMBL/GenBank/DDBJ databases">
        <authorList>
            <person name="Dittberner H."/>
        </authorList>
    </citation>
    <scope>NUCLEOTIDE SEQUENCE [LARGE SCALE GENOMIC DNA]</scope>
</reference>
<protein>
    <submittedName>
        <fullName evidence="2">Uncharacterized protein</fullName>
    </submittedName>
</protein>
<name>A0A565AY27_9BRAS</name>
<dbReference type="Proteomes" id="UP000489600">
    <property type="component" value="Unassembled WGS sequence"/>
</dbReference>
<dbReference type="EMBL" id="CABITT030000002">
    <property type="protein sequence ID" value="VVA94316.1"/>
    <property type="molecule type" value="Genomic_DNA"/>
</dbReference>
<sequence>MVQMTLGGDADDRKGMMHAGDDPDDRGRIMQMTSRGNNADDPEKLQLRRAPERASTIKKIITVPKFAKARFLDCAHCAFAQ</sequence>
<feature type="compositionally biased region" description="Basic and acidic residues" evidence="1">
    <location>
        <begin position="10"/>
        <end position="28"/>
    </location>
</feature>
<evidence type="ECO:0000313" key="3">
    <source>
        <dbReference type="Proteomes" id="UP000489600"/>
    </source>
</evidence>
<gene>
    <name evidence="2" type="ORF">ANE_LOCUS4761</name>
</gene>